<dbReference type="InterPro" id="IPR000343">
    <property type="entry name" value="4pyrrol_synth_GluRdtase"/>
</dbReference>
<dbReference type="GO" id="GO:0008883">
    <property type="term" value="F:glutamyl-tRNA reductase activity"/>
    <property type="evidence" value="ECO:0007669"/>
    <property type="project" value="UniProtKB-UniRule"/>
</dbReference>
<evidence type="ECO:0000256" key="7">
    <source>
        <dbReference type="ARBA" id="ARBA00047464"/>
    </source>
</evidence>
<dbReference type="EMBL" id="SJDT01000003">
    <property type="protein sequence ID" value="TBW22095.1"/>
    <property type="molecule type" value="Genomic_DNA"/>
</dbReference>
<dbReference type="InterPro" id="IPR036343">
    <property type="entry name" value="GluRdtase_N_sf"/>
</dbReference>
<comment type="catalytic activity">
    <reaction evidence="7 8 13">
        <text>(S)-4-amino-5-oxopentanoate + tRNA(Glu) + NADP(+) = L-glutamyl-tRNA(Glu) + NADPH + H(+)</text>
        <dbReference type="Rhea" id="RHEA:12344"/>
        <dbReference type="Rhea" id="RHEA-COMP:9663"/>
        <dbReference type="Rhea" id="RHEA-COMP:9680"/>
        <dbReference type="ChEBI" id="CHEBI:15378"/>
        <dbReference type="ChEBI" id="CHEBI:57501"/>
        <dbReference type="ChEBI" id="CHEBI:57783"/>
        <dbReference type="ChEBI" id="CHEBI:58349"/>
        <dbReference type="ChEBI" id="CHEBI:78442"/>
        <dbReference type="ChEBI" id="CHEBI:78520"/>
        <dbReference type="EC" id="1.2.1.70"/>
    </reaction>
</comment>
<dbReference type="InterPro" id="IPR015895">
    <property type="entry name" value="4pyrrol_synth_GluRdtase_N"/>
</dbReference>
<organism evidence="17 18">
    <name type="scientific">Arcanobacterium bovis</name>
    <dbReference type="NCBI Taxonomy" id="2529275"/>
    <lineage>
        <taxon>Bacteria</taxon>
        <taxon>Bacillati</taxon>
        <taxon>Actinomycetota</taxon>
        <taxon>Actinomycetes</taxon>
        <taxon>Actinomycetales</taxon>
        <taxon>Actinomycetaceae</taxon>
        <taxon>Arcanobacterium</taxon>
    </lineage>
</organism>
<keyword evidence="4 8" id="KW-0521">NADP</keyword>
<feature type="active site" description="Nucleophile" evidence="8 9">
    <location>
        <position position="55"/>
    </location>
</feature>
<dbReference type="HAMAP" id="MF_00087">
    <property type="entry name" value="Glu_tRNA_reductase"/>
    <property type="match status" value="1"/>
</dbReference>
<evidence type="ECO:0000313" key="18">
    <source>
        <dbReference type="Proteomes" id="UP000293036"/>
    </source>
</evidence>
<evidence type="ECO:0000256" key="6">
    <source>
        <dbReference type="ARBA" id="ARBA00023244"/>
    </source>
</evidence>
<dbReference type="InterPro" id="IPR015896">
    <property type="entry name" value="4pyrrol_synth_GluRdtase_dimer"/>
</dbReference>
<dbReference type="AlphaFoldDB" id="A0A4Q9V233"/>
<evidence type="ECO:0000256" key="2">
    <source>
        <dbReference type="ARBA" id="ARBA00005916"/>
    </source>
</evidence>
<dbReference type="OrthoDB" id="110209at2"/>
<dbReference type="SUPFAM" id="SSF69075">
    <property type="entry name" value="Glutamyl tRNA-reductase dimerization domain"/>
    <property type="match status" value="1"/>
</dbReference>
<keyword evidence="6 8" id="KW-0627">Porphyrin biosynthesis</keyword>
<evidence type="ECO:0000256" key="4">
    <source>
        <dbReference type="ARBA" id="ARBA00022857"/>
    </source>
</evidence>
<feature type="domain" description="Glutamyl-tRNA reductase N-terminal" evidence="16">
    <location>
        <begin position="24"/>
        <end position="153"/>
    </location>
</feature>
<evidence type="ECO:0000259" key="16">
    <source>
        <dbReference type="Pfam" id="PF05201"/>
    </source>
</evidence>
<dbReference type="UniPathway" id="UPA00251">
    <property type="reaction ID" value="UER00316"/>
</dbReference>
<dbReference type="SUPFAM" id="SSF51735">
    <property type="entry name" value="NAD(P)-binding Rossmann-fold domains"/>
    <property type="match status" value="1"/>
</dbReference>
<comment type="caution">
    <text evidence="17">The sequence shown here is derived from an EMBL/GenBank/DDBJ whole genome shotgun (WGS) entry which is preliminary data.</text>
</comment>
<keyword evidence="5 8" id="KW-0560">Oxidoreductase</keyword>
<dbReference type="InterPro" id="IPR006151">
    <property type="entry name" value="Shikm_DH/Glu-tRNA_Rdtase"/>
</dbReference>
<accession>A0A4Q9V233</accession>
<dbReference type="PIRSF" id="PIRSF000445">
    <property type="entry name" value="4pyrrol_synth_GluRdtase"/>
    <property type="match status" value="1"/>
</dbReference>
<dbReference type="GO" id="GO:0050661">
    <property type="term" value="F:NADP binding"/>
    <property type="evidence" value="ECO:0007669"/>
    <property type="project" value="InterPro"/>
</dbReference>
<evidence type="ECO:0000256" key="13">
    <source>
        <dbReference type="RuleBase" id="RU000584"/>
    </source>
</evidence>
<name>A0A4Q9V233_9ACTO</name>
<evidence type="ECO:0000256" key="3">
    <source>
        <dbReference type="ARBA" id="ARBA00012970"/>
    </source>
</evidence>
<dbReference type="InterPro" id="IPR036453">
    <property type="entry name" value="GluRdtase_dimer_dom_sf"/>
</dbReference>
<dbReference type="Pfam" id="PF01488">
    <property type="entry name" value="Shikimate_DH"/>
    <property type="match status" value="1"/>
</dbReference>
<evidence type="ECO:0000256" key="12">
    <source>
        <dbReference type="PIRSR" id="PIRSR000445-4"/>
    </source>
</evidence>
<comment type="similarity">
    <text evidence="2 8 13">Belongs to the glutamyl-tRNA reductase family.</text>
</comment>
<evidence type="ECO:0000313" key="17">
    <source>
        <dbReference type="EMBL" id="TBW22095.1"/>
    </source>
</evidence>
<evidence type="ECO:0000256" key="1">
    <source>
        <dbReference type="ARBA" id="ARBA00005059"/>
    </source>
</evidence>
<protein>
    <recommendedName>
        <fullName evidence="3 8">Glutamyl-tRNA reductase</fullName>
        <shortName evidence="8">GluTR</shortName>
        <ecNumber evidence="3 8">1.2.1.70</ecNumber>
    </recommendedName>
</protein>
<keyword evidence="18" id="KW-1185">Reference proteome</keyword>
<dbReference type="SUPFAM" id="SSF69742">
    <property type="entry name" value="Glutamyl tRNA-reductase catalytic, N-terminal domain"/>
    <property type="match status" value="1"/>
</dbReference>
<dbReference type="Gene3D" id="3.30.460.30">
    <property type="entry name" value="Glutamyl-tRNA reductase, N-terminal domain"/>
    <property type="match status" value="1"/>
</dbReference>
<feature type="domain" description="Quinate/shikimate 5-dehydrogenase/glutamyl-tRNA reductase" evidence="15">
    <location>
        <begin position="172"/>
        <end position="302"/>
    </location>
</feature>
<sequence length="450" mass="48518">MYLFEWGAVVIISASVRHNIHGLSQVAEVSRRLDGISRRLLEHDSIDAAIVLTTCNRVDIYADSAKGVPAAEAECAIARELNALPSFLHGKAAITHIFSVAAGLDSMVIGEREISGQLRRAHRQAINMHTTNSDLSRVVDSALRISRKVAHSTGLAGTGRSIVSLALDCVAERWQDAPNEARVLLIGTGAYAGATVSQLRGRQIEQISVYSHSGRAQSFAQAHELVAVDEADFVSALAQADIVVACRGLGNPIITAELLAQVMPMRDTELIILDLALQTDVQSDVGTMAGVRLVILEDIQRVAPDAAQSHVHRAQKLIKQGVDDVIAQMDSRRIDPVVVAFREHITDLCTGEVDRLPAKETFTKEEVARALGHFASRIAHTPSVLARQAAETGNDWEYVRALHSVLGIDVSQAAREANIRPAQLSSGGKCPLSAFLNRDVDVKGSGHHEL</sequence>
<proteinExistence type="inferred from homology"/>
<evidence type="ECO:0000256" key="8">
    <source>
        <dbReference type="HAMAP-Rule" id="MF_00087"/>
    </source>
</evidence>
<evidence type="ECO:0000259" key="15">
    <source>
        <dbReference type="Pfam" id="PF01488"/>
    </source>
</evidence>
<evidence type="ECO:0000256" key="10">
    <source>
        <dbReference type="PIRSR" id="PIRSR000445-2"/>
    </source>
</evidence>
<dbReference type="PANTHER" id="PTHR43013:SF1">
    <property type="entry name" value="GLUTAMYL-TRNA REDUCTASE"/>
    <property type="match status" value="1"/>
</dbReference>
<gene>
    <name evidence="8" type="primary">hemA</name>
    <name evidence="17" type="ORF">EZJ44_04515</name>
</gene>
<dbReference type="Pfam" id="PF00745">
    <property type="entry name" value="GlutR_dimer"/>
    <property type="match status" value="1"/>
</dbReference>
<reference evidence="17 18" key="1">
    <citation type="submission" date="2019-02" db="EMBL/GenBank/DDBJ databases">
        <title>Arcanobacterium bovis sp. nov., isolated from the milk of a cow with mastitis.</title>
        <authorList>
            <person name="Sammra O."/>
            <person name="Foster G."/>
            <person name="Hassan A."/>
            <person name="Alssahen M."/>
            <person name="Laemmler C."/>
            <person name="Borowiak M."/>
            <person name="Malorny B."/>
            <person name="Abdulmawjood A."/>
        </authorList>
    </citation>
    <scope>NUCLEOTIDE SEQUENCE [LARGE SCALE GENOMIC DNA]</scope>
    <source>
        <strain evidence="17 18">C605018/01/1</strain>
    </source>
</reference>
<feature type="binding site" evidence="8 10">
    <location>
        <position position="106"/>
    </location>
    <ligand>
        <name>substrate</name>
    </ligand>
</feature>
<dbReference type="PANTHER" id="PTHR43013">
    <property type="entry name" value="GLUTAMYL-TRNA REDUCTASE"/>
    <property type="match status" value="1"/>
</dbReference>
<feature type="binding site" evidence="8 10">
    <location>
        <begin position="54"/>
        <end position="57"/>
    </location>
    <ligand>
        <name>substrate</name>
    </ligand>
</feature>
<dbReference type="InterPro" id="IPR036291">
    <property type="entry name" value="NAD(P)-bd_dom_sf"/>
</dbReference>
<evidence type="ECO:0000256" key="9">
    <source>
        <dbReference type="PIRSR" id="PIRSR000445-1"/>
    </source>
</evidence>
<comment type="domain">
    <text evidence="8">Possesses an unusual extended V-shaped dimeric structure with each monomer consisting of three distinct domains arranged along a curved 'spinal' alpha-helix. The N-terminal catalytic domain specifically recognizes the glutamate moiety of the substrate. The second domain is the NADPH-binding domain, and the third C-terminal domain is responsible for dimerization.</text>
</comment>
<evidence type="ECO:0000259" key="14">
    <source>
        <dbReference type="Pfam" id="PF00745"/>
    </source>
</evidence>
<dbReference type="NCBIfam" id="TIGR01035">
    <property type="entry name" value="hemA"/>
    <property type="match status" value="1"/>
</dbReference>
<feature type="binding site" evidence="8 11">
    <location>
        <begin position="187"/>
        <end position="192"/>
    </location>
    <ligand>
        <name>NADP(+)</name>
        <dbReference type="ChEBI" id="CHEBI:58349"/>
    </ligand>
</feature>
<dbReference type="NCBIfam" id="NF000750">
    <property type="entry name" value="PRK00045.3-4"/>
    <property type="match status" value="1"/>
</dbReference>
<comment type="function">
    <text evidence="8">Catalyzes the NADPH-dependent reduction of glutamyl-tRNA(Glu) to glutamate 1-semialdehyde (GSA).</text>
</comment>
<comment type="subunit">
    <text evidence="8">Homodimer.</text>
</comment>
<comment type="pathway">
    <text evidence="1 8 13">Porphyrin-containing compound metabolism; protoporphyrin-IX biosynthesis; 5-aminolevulinate from L-glutamyl-tRNA(Glu): step 1/2.</text>
</comment>
<dbReference type="Pfam" id="PF05201">
    <property type="entry name" value="GlutR_N"/>
    <property type="match status" value="1"/>
</dbReference>
<feature type="site" description="Important for activity" evidence="8 12">
    <location>
        <position position="96"/>
    </location>
</feature>
<dbReference type="GO" id="GO:0019353">
    <property type="term" value="P:protoporphyrinogen IX biosynthetic process from glutamate"/>
    <property type="evidence" value="ECO:0007669"/>
    <property type="project" value="TreeGrafter"/>
</dbReference>
<evidence type="ECO:0000256" key="5">
    <source>
        <dbReference type="ARBA" id="ARBA00023002"/>
    </source>
</evidence>
<evidence type="ECO:0000256" key="11">
    <source>
        <dbReference type="PIRSR" id="PIRSR000445-3"/>
    </source>
</evidence>
<dbReference type="EC" id="1.2.1.70" evidence="3 8"/>
<dbReference type="Proteomes" id="UP000293036">
    <property type="component" value="Unassembled WGS sequence"/>
</dbReference>
<feature type="binding site" evidence="8 10">
    <location>
        <position position="117"/>
    </location>
    <ligand>
        <name>substrate</name>
    </ligand>
</feature>
<feature type="domain" description="Tetrapyrrole biosynthesis glutamyl-tRNA reductase dimerisation" evidence="14">
    <location>
        <begin position="313"/>
        <end position="407"/>
    </location>
</feature>
<dbReference type="Gene3D" id="3.40.50.720">
    <property type="entry name" value="NAD(P)-binding Rossmann-like Domain"/>
    <property type="match status" value="1"/>
</dbReference>
<feature type="binding site" evidence="8 10">
    <location>
        <begin position="111"/>
        <end position="113"/>
    </location>
    <ligand>
        <name>substrate</name>
    </ligand>
</feature>
<comment type="miscellaneous">
    <text evidence="8">During catalysis, the active site Cys acts as a nucleophile attacking the alpha-carbonyl group of tRNA-bound glutamate with the formation of a thioester intermediate between enzyme and glutamate, and the concomitant release of tRNA(Glu). The thioester intermediate is finally reduced by direct hydride transfer from NADPH, to form the product GSA.</text>
</comment>